<accession>A0ABQ6PT58</accession>
<keyword evidence="3" id="KW-1185">Reference proteome</keyword>
<evidence type="ECO:0000256" key="1">
    <source>
        <dbReference type="SAM" id="Phobius"/>
    </source>
</evidence>
<keyword evidence="1" id="KW-0812">Transmembrane</keyword>
<organism evidence="2 3">
    <name type="scientific">Algoriphagus confluentis</name>
    <dbReference type="NCBI Taxonomy" id="1697556"/>
    <lineage>
        <taxon>Bacteria</taxon>
        <taxon>Pseudomonadati</taxon>
        <taxon>Bacteroidota</taxon>
        <taxon>Cytophagia</taxon>
        <taxon>Cytophagales</taxon>
        <taxon>Cyclobacteriaceae</taxon>
        <taxon>Algoriphagus</taxon>
    </lineage>
</organism>
<feature type="transmembrane region" description="Helical" evidence="1">
    <location>
        <begin position="78"/>
        <end position="100"/>
    </location>
</feature>
<gene>
    <name evidence="2" type="ORF">Aconfl_25450</name>
</gene>
<dbReference type="Proteomes" id="UP001338309">
    <property type="component" value="Unassembled WGS sequence"/>
</dbReference>
<evidence type="ECO:0000313" key="2">
    <source>
        <dbReference type="EMBL" id="GMQ29902.1"/>
    </source>
</evidence>
<proteinExistence type="predicted"/>
<feature type="transmembrane region" description="Helical" evidence="1">
    <location>
        <begin position="123"/>
        <end position="144"/>
    </location>
</feature>
<feature type="transmembrane region" description="Helical" evidence="1">
    <location>
        <begin position="12"/>
        <end position="32"/>
    </location>
</feature>
<name>A0ABQ6PT58_9BACT</name>
<reference evidence="2 3" key="1">
    <citation type="submission" date="2023-08" db="EMBL/GenBank/DDBJ databases">
        <title>Draft genome sequence of Algoriphagus confluentis.</title>
        <authorList>
            <person name="Takatani N."/>
            <person name="Hosokawa M."/>
            <person name="Sawabe T."/>
        </authorList>
    </citation>
    <scope>NUCLEOTIDE SEQUENCE [LARGE SCALE GENOMIC DNA]</scope>
    <source>
        <strain evidence="2 3">NBRC 111222</strain>
    </source>
</reference>
<feature type="transmembrane region" description="Helical" evidence="1">
    <location>
        <begin position="38"/>
        <end position="58"/>
    </location>
</feature>
<protein>
    <recommendedName>
        <fullName evidence="4">FtsX-like permease family protein</fullName>
    </recommendedName>
</protein>
<keyword evidence="1" id="KW-0472">Membrane</keyword>
<dbReference type="RefSeq" id="WP_338224615.1">
    <property type="nucleotide sequence ID" value="NZ_BTPD01000007.1"/>
</dbReference>
<sequence>MGKKNFISKAKMDLKLFLFKQGLFVFLCALILSFLTLLFNVLISIGLLCTILMINYLVKKDKYGNFGLYKSLYYSVRLEVNLIFLILVPSIVSFLFLFWIDRISVFELTGILFEDFEFEKSHYTSLSVTILFSIIVSIVNYILLKSAFSENIDNGIYNSKHYFKRIKDRQQSFLELKEFLLKQSEGPEFWYVSEKNEEDLVNDLFYRGYLE</sequence>
<comment type="caution">
    <text evidence="2">The sequence shown here is derived from an EMBL/GenBank/DDBJ whole genome shotgun (WGS) entry which is preliminary data.</text>
</comment>
<evidence type="ECO:0008006" key="4">
    <source>
        <dbReference type="Google" id="ProtNLM"/>
    </source>
</evidence>
<dbReference type="EMBL" id="BTPD01000007">
    <property type="protein sequence ID" value="GMQ29902.1"/>
    <property type="molecule type" value="Genomic_DNA"/>
</dbReference>
<evidence type="ECO:0000313" key="3">
    <source>
        <dbReference type="Proteomes" id="UP001338309"/>
    </source>
</evidence>
<keyword evidence="1" id="KW-1133">Transmembrane helix</keyword>